<feature type="active site" evidence="15">
    <location>
        <position position="106"/>
    </location>
</feature>
<keyword evidence="11 15" id="KW-0239">DNA-directed DNA polymerase</keyword>
<evidence type="ECO:0000256" key="12">
    <source>
        <dbReference type="ARBA" id="ARBA00023125"/>
    </source>
</evidence>
<dbReference type="Gene3D" id="1.10.150.20">
    <property type="entry name" value="5' to 3' exonuclease, C-terminal subdomain"/>
    <property type="match status" value="1"/>
</dbReference>
<dbReference type="GO" id="GO:0006281">
    <property type="term" value="P:DNA repair"/>
    <property type="evidence" value="ECO:0007669"/>
    <property type="project" value="UniProtKB-UniRule"/>
</dbReference>
<feature type="site" description="Substrate discrimination" evidence="15">
    <location>
        <position position="14"/>
    </location>
</feature>
<dbReference type="AlphaFoldDB" id="A0A8J6M757"/>
<feature type="domain" description="UmuC" evidence="16">
    <location>
        <begin position="5"/>
        <end position="187"/>
    </location>
</feature>
<dbReference type="RefSeq" id="WP_186918453.1">
    <property type="nucleotide sequence ID" value="NZ_JACOPQ010000002.1"/>
</dbReference>
<reference evidence="17" key="1">
    <citation type="submission" date="2020-08" db="EMBL/GenBank/DDBJ databases">
        <title>Genome public.</title>
        <authorList>
            <person name="Liu C."/>
            <person name="Sun Q."/>
        </authorList>
    </citation>
    <scope>NUCLEOTIDE SEQUENCE</scope>
    <source>
        <strain evidence="17">NSJ-52</strain>
    </source>
</reference>
<evidence type="ECO:0000256" key="14">
    <source>
        <dbReference type="ARBA" id="ARBA00049244"/>
    </source>
</evidence>
<comment type="subunit">
    <text evidence="15">Monomer.</text>
</comment>
<feature type="binding site" evidence="15">
    <location>
        <position position="9"/>
    </location>
    <ligand>
        <name>Mg(2+)</name>
        <dbReference type="ChEBI" id="CHEBI:18420"/>
    </ligand>
</feature>
<dbReference type="InterPro" id="IPR050116">
    <property type="entry name" value="DNA_polymerase-Y"/>
</dbReference>
<keyword evidence="8 15" id="KW-0479">Metal-binding</keyword>
<evidence type="ECO:0000256" key="6">
    <source>
        <dbReference type="ARBA" id="ARBA00022695"/>
    </source>
</evidence>
<evidence type="ECO:0000256" key="15">
    <source>
        <dbReference type="HAMAP-Rule" id="MF_01113"/>
    </source>
</evidence>
<dbReference type="InterPro" id="IPR053848">
    <property type="entry name" value="IMS_HHH_1"/>
</dbReference>
<gene>
    <name evidence="15" type="primary">dinB</name>
    <name evidence="17" type="ORF">H8S62_03385</name>
</gene>
<dbReference type="GO" id="GO:0009432">
    <property type="term" value="P:SOS response"/>
    <property type="evidence" value="ECO:0007669"/>
    <property type="project" value="TreeGrafter"/>
</dbReference>
<dbReference type="GO" id="GO:0003887">
    <property type="term" value="F:DNA-directed DNA polymerase activity"/>
    <property type="evidence" value="ECO:0007669"/>
    <property type="project" value="UniProtKB-UniRule"/>
</dbReference>
<dbReference type="GO" id="GO:0000287">
    <property type="term" value="F:magnesium ion binding"/>
    <property type="evidence" value="ECO:0007669"/>
    <property type="project" value="UniProtKB-UniRule"/>
</dbReference>
<dbReference type="Pfam" id="PF00817">
    <property type="entry name" value="IMS"/>
    <property type="match status" value="1"/>
</dbReference>
<dbReference type="InterPro" id="IPR043128">
    <property type="entry name" value="Rev_trsase/Diguanyl_cyclase"/>
</dbReference>
<evidence type="ECO:0000256" key="1">
    <source>
        <dbReference type="ARBA" id="ARBA00004496"/>
    </source>
</evidence>
<keyword evidence="5 15" id="KW-0808">Transferase</keyword>
<dbReference type="HAMAP" id="MF_01113">
    <property type="entry name" value="DNApol_IV"/>
    <property type="match status" value="1"/>
</dbReference>
<evidence type="ECO:0000256" key="9">
    <source>
        <dbReference type="ARBA" id="ARBA00022763"/>
    </source>
</evidence>
<dbReference type="Gene3D" id="3.30.70.270">
    <property type="match status" value="1"/>
</dbReference>
<dbReference type="PANTHER" id="PTHR11076:SF35">
    <property type="entry name" value="DNA REPAIR PROTEIN HOMOLOG YOBH"/>
    <property type="match status" value="1"/>
</dbReference>
<dbReference type="Proteomes" id="UP000607645">
    <property type="component" value="Unassembled WGS sequence"/>
</dbReference>
<dbReference type="InterPro" id="IPR017961">
    <property type="entry name" value="DNA_pol_Y-fam_little_finger"/>
</dbReference>
<keyword evidence="3 15" id="KW-0515">Mutator protein</keyword>
<evidence type="ECO:0000256" key="4">
    <source>
        <dbReference type="ARBA" id="ARBA00022490"/>
    </source>
</evidence>
<organism evidence="17 18">
    <name type="scientific">Lawsonibacter faecis</name>
    <dbReference type="NCBI Taxonomy" id="2763052"/>
    <lineage>
        <taxon>Bacteria</taxon>
        <taxon>Bacillati</taxon>
        <taxon>Bacillota</taxon>
        <taxon>Clostridia</taxon>
        <taxon>Eubacteriales</taxon>
        <taxon>Oscillospiraceae</taxon>
        <taxon>Lawsonibacter</taxon>
    </lineage>
</organism>
<evidence type="ECO:0000256" key="5">
    <source>
        <dbReference type="ARBA" id="ARBA00022679"/>
    </source>
</evidence>
<dbReference type="GO" id="GO:0042276">
    <property type="term" value="P:error-prone translesion synthesis"/>
    <property type="evidence" value="ECO:0007669"/>
    <property type="project" value="TreeGrafter"/>
</dbReference>
<dbReference type="InterPro" id="IPR043502">
    <property type="entry name" value="DNA/RNA_pol_sf"/>
</dbReference>
<comment type="similarity">
    <text evidence="2 15">Belongs to the DNA polymerase type-Y family.</text>
</comment>
<dbReference type="GO" id="GO:0006261">
    <property type="term" value="P:DNA-templated DNA replication"/>
    <property type="evidence" value="ECO:0007669"/>
    <property type="project" value="UniProtKB-UniRule"/>
</dbReference>
<dbReference type="GO" id="GO:0003684">
    <property type="term" value="F:damaged DNA binding"/>
    <property type="evidence" value="ECO:0007669"/>
    <property type="project" value="InterPro"/>
</dbReference>
<dbReference type="Gene3D" id="3.30.1490.100">
    <property type="entry name" value="DNA polymerase, Y-family, little finger domain"/>
    <property type="match status" value="1"/>
</dbReference>
<dbReference type="SUPFAM" id="SSF56672">
    <property type="entry name" value="DNA/RNA polymerases"/>
    <property type="match status" value="1"/>
</dbReference>
<keyword evidence="4 15" id="KW-0963">Cytoplasm</keyword>
<dbReference type="EMBL" id="JACOPQ010000002">
    <property type="protein sequence ID" value="MBC5736052.1"/>
    <property type="molecule type" value="Genomic_DNA"/>
</dbReference>
<accession>A0A8J6M757</accession>
<keyword evidence="9 15" id="KW-0227">DNA damage</keyword>
<dbReference type="GO" id="GO:0005829">
    <property type="term" value="C:cytosol"/>
    <property type="evidence" value="ECO:0007669"/>
    <property type="project" value="TreeGrafter"/>
</dbReference>
<dbReference type="Gene3D" id="3.40.1170.60">
    <property type="match status" value="1"/>
</dbReference>
<evidence type="ECO:0000256" key="8">
    <source>
        <dbReference type="ARBA" id="ARBA00022723"/>
    </source>
</evidence>
<keyword evidence="10 15" id="KW-0460">Magnesium</keyword>
<comment type="cofactor">
    <cofactor evidence="15">
        <name>Mg(2+)</name>
        <dbReference type="ChEBI" id="CHEBI:18420"/>
    </cofactor>
    <text evidence="15">Binds 2 magnesium ions per subunit.</text>
</comment>
<name>A0A8J6M757_9FIRM</name>
<feature type="binding site" evidence="15">
    <location>
        <position position="105"/>
    </location>
    <ligand>
        <name>Mg(2+)</name>
        <dbReference type="ChEBI" id="CHEBI:18420"/>
    </ligand>
</feature>
<dbReference type="PANTHER" id="PTHR11076">
    <property type="entry name" value="DNA REPAIR POLYMERASE UMUC / TRANSFERASE FAMILY MEMBER"/>
    <property type="match status" value="1"/>
</dbReference>
<evidence type="ECO:0000256" key="10">
    <source>
        <dbReference type="ARBA" id="ARBA00022842"/>
    </source>
</evidence>
<keyword evidence="7 15" id="KW-0235">DNA replication</keyword>
<dbReference type="Pfam" id="PF21999">
    <property type="entry name" value="IMS_HHH_1"/>
    <property type="match status" value="1"/>
</dbReference>
<dbReference type="CDD" id="cd03586">
    <property type="entry name" value="PolY_Pol_IV_kappa"/>
    <property type="match status" value="1"/>
</dbReference>
<comment type="catalytic activity">
    <reaction evidence="14 15">
        <text>DNA(n) + a 2'-deoxyribonucleoside 5'-triphosphate = DNA(n+1) + diphosphate</text>
        <dbReference type="Rhea" id="RHEA:22508"/>
        <dbReference type="Rhea" id="RHEA-COMP:17339"/>
        <dbReference type="Rhea" id="RHEA-COMP:17340"/>
        <dbReference type="ChEBI" id="CHEBI:33019"/>
        <dbReference type="ChEBI" id="CHEBI:61560"/>
        <dbReference type="ChEBI" id="CHEBI:173112"/>
        <dbReference type="EC" id="2.7.7.7"/>
    </reaction>
</comment>
<evidence type="ECO:0000313" key="17">
    <source>
        <dbReference type="EMBL" id="MBC5736052.1"/>
    </source>
</evidence>
<keyword evidence="12 15" id="KW-0238">DNA-binding</keyword>
<comment type="caution">
    <text evidence="17">The sequence shown here is derived from an EMBL/GenBank/DDBJ whole genome shotgun (WGS) entry which is preliminary data.</text>
</comment>
<keyword evidence="13 15" id="KW-0234">DNA repair</keyword>
<evidence type="ECO:0000256" key="3">
    <source>
        <dbReference type="ARBA" id="ARBA00022457"/>
    </source>
</evidence>
<evidence type="ECO:0000259" key="16">
    <source>
        <dbReference type="PROSITE" id="PS50173"/>
    </source>
</evidence>
<dbReference type="InterPro" id="IPR022880">
    <property type="entry name" value="DNApol_IV"/>
</dbReference>
<keyword evidence="18" id="KW-1185">Reference proteome</keyword>
<evidence type="ECO:0000256" key="7">
    <source>
        <dbReference type="ARBA" id="ARBA00022705"/>
    </source>
</evidence>
<comment type="subcellular location">
    <subcellularLocation>
        <location evidence="1 15">Cytoplasm</location>
    </subcellularLocation>
</comment>
<evidence type="ECO:0000256" key="11">
    <source>
        <dbReference type="ARBA" id="ARBA00022932"/>
    </source>
</evidence>
<comment type="function">
    <text evidence="15">Poorly processive, error-prone DNA polymerase involved in untargeted mutagenesis. Copies undamaged DNA at stalled replication forks, which arise in vivo from mismatched or misaligned primer ends. These misaligned primers can be extended by PolIV. Exhibits no 3'-5' exonuclease (proofreading) activity. May be involved in translesional synthesis, in conjunction with the beta clamp from PolIII.</text>
</comment>
<evidence type="ECO:0000256" key="13">
    <source>
        <dbReference type="ARBA" id="ARBA00023204"/>
    </source>
</evidence>
<evidence type="ECO:0000313" key="18">
    <source>
        <dbReference type="Proteomes" id="UP000607645"/>
    </source>
</evidence>
<sequence length="421" mass="46424">MERVILHSDLNNFYASAECRDNPELRGRPVAVCGDPAARHGIVLAKSQEAKRCGVKTGQAVWQARERCRDLVVVPPRYDRYLELSAAVRDIYISYTDRVEPFGLDECWLDVGGSAGLFGPGKAIADDIRARIRRELGLTASVGVSFNKVFAKLGSDYRKPDATTLITQENYRSVVWALPVSDLLYVGPATTRKLSRYGVYTIGQLAQSSLEFLHTLLGKVGVMLWQFANGQDGAGVAPYYAVPPVKTIGNSTTAPRDLESDDDVKITLYALCDSVAARLREQRSMCSAVQIGIRDTGLLWYERQAQLLRPACDSTSLFQAAFALFAGNRPRYAVRSLSVRALGLSLADEAPQLSFLPEEARRLRRTDLEEAVDRIRGKYGYGSLRRCIMLTDPALDLDAKGTNIVHPIGFLGTMAESARSH</sequence>
<dbReference type="InterPro" id="IPR001126">
    <property type="entry name" value="UmuC"/>
</dbReference>
<evidence type="ECO:0000256" key="2">
    <source>
        <dbReference type="ARBA" id="ARBA00010945"/>
    </source>
</evidence>
<keyword evidence="6 15" id="KW-0548">Nucleotidyltransferase</keyword>
<protein>
    <recommendedName>
        <fullName evidence="15">DNA polymerase IV</fullName>
        <shortName evidence="15">Pol IV</shortName>
        <ecNumber evidence="15">2.7.7.7</ecNumber>
    </recommendedName>
</protein>
<dbReference type="EC" id="2.7.7.7" evidence="15"/>
<dbReference type="SUPFAM" id="SSF100879">
    <property type="entry name" value="Lesion bypass DNA polymerase (Y-family), little finger domain"/>
    <property type="match status" value="1"/>
</dbReference>
<proteinExistence type="inferred from homology"/>
<dbReference type="InterPro" id="IPR036775">
    <property type="entry name" value="DNA_pol_Y-fam_lit_finger_sf"/>
</dbReference>
<dbReference type="PROSITE" id="PS50173">
    <property type="entry name" value="UMUC"/>
    <property type="match status" value="1"/>
</dbReference>
<dbReference type="Pfam" id="PF11799">
    <property type="entry name" value="IMS_C"/>
    <property type="match status" value="1"/>
</dbReference>